<dbReference type="Proteomes" id="UP001219525">
    <property type="component" value="Unassembled WGS sequence"/>
</dbReference>
<keyword evidence="3" id="KW-1185">Reference proteome</keyword>
<feature type="region of interest" description="Disordered" evidence="1">
    <location>
        <begin position="1"/>
        <end position="27"/>
    </location>
</feature>
<reference evidence="2" key="1">
    <citation type="submission" date="2023-03" db="EMBL/GenBank/DDBJ databases">
        <title>Massive genome expansion in bonnet fungi (Mycena s.s.) driven by repeated elements and novel gene families across ecological guilds.</title>
        <authorList>
            <consortium name="Lawrence Berkeley National Laboratory"/>
            <person name="Harder C.B."/>
            <person name="Miyauchi S."/>
            <person name="Viragh M."/>
            <person name="Kuo A."/>
            <person name="Thoen E."/>
            <person name="Andreopoulos B."/>
            <person name="Lu D."/>
            <person name="Skrede I."/>
            <person name="Drula E."/>
            <person name="Henrissat B."/>
            <person name="Morin E."/>
            <person name="Kohler A."/>
            <person name="Barry K."/>
            <person name="LaButti K."/>
            <person name="Morin E."/>
            <person name="Salamov A."/>
            <person name="Lipzen A."/>
            <person name="Mereny Z."/>
            <person name="Hegedus B."/>
            <person name="Baldrian P."/>
            <person name="Stursova M."/>
            <person name="Weitz H."/>
            <person name="Taylor A."/>
            <person name="Grigoriev I.V."/>
            <person name="Nagy L.G."/>
            <person name="Martin F."/>
            <person name="Kauserud H."/>
        </authorList>
    </citation>
    <scope>NUCLEOTIDE SEQUENCE</scope>
    <source>
        <strain evidence="2">9144</strain>
    </source>
</reference>
<evidence type="ECO:0000256" key="1">
    <source>
        <dbReference type="SAM" id="MobiDB-lite"/>
    </source>
</evidence>
<evidence type="ECO:0000313" key="2">
    <source>
        <dbReference type="EMBL" id="KAJ7230170.1"/>
    </source>
</evidence>
<protein>
    <submittedName>
        <fullName evidence="2">Uncharacterized protein</fullName>
    </submittedName>
</protein>
<dbReference type="EMBL" id="JARJCW010000001">
    <property type="protein sequence ID" value="KAJ7230170.1"/>
    <property type="molecule type" value="Genomic_DNA"/>
</dbReference>
<feature type="region of interest" description="Disordered" evidence="1">
    <location>
        <begin position="51"/>
        <end position="80"/>
    </location>
</feature>
<evidence type="ECO:0000313" key="3">
    <source>
        <dbReference type="Proteomes" id="UP001219525"/>
    </source>
</evidence>
<sequence length="181" mass="19053">MALPGNPFLHGSKLLRAPGPASSLQAPGHTRTLIRWGLHYELLLVTRGRRQGQDRQVTSGPGRRAASRVNKRPVDDEQRRGKWVVGAWARQVAAASGRTSAQRGGAAAGRAGWQRTAAGQASSSWQTARGARWVAGGGRRAAGCWASGLSRWAAAGSGRQAAPQLPGSTCNMDSSVNFIHG</sequence>
<proteinExistence type="predicted"/>
<organism evidence="2 3">
    <name type="scientific">Mycena pura</name>
    <dbReference type="NCBI Taxonomy" id="153505"/>
    <lineage>
        <taxon>Eukaryota</taxon>
        <taxon>Fungi</taxon>
        <taxon>Dikarya</taxon>
        <taxon>Basidiomycota</taxon>
        <taxon>Agaricomycotina</taxon>
        <taxon>Agaricomycetes</taxon>
        <taxon>Agaricomycetidae</taxon>
        <taxon>Agaricales</taxon>
        <taxon>Marasmiineae</taxon>
        <taxon>Mycenaceae</taxon>
        <taxon>Mycena</taxon>
    </lineage>
</organism>
<accession>A0AAD6YVG1</accession>
<comment type="caution">
    <text evidence="2">The sequence shown here is derived from an EMBL/GenBank/DDBJ whole genome shotgun (WGS) entry which is preliminary data.</text>
</comment>
<name>A0AAD6YVG1_9AGAR</name>
<gene>
    <name evidence="2" type="ORF">GGX14DRAFT_384131</name>
</gene>
<dbReference type="AlphaFoldDB" id="A0AAD6YVG1"/>